<accession>A0A176VQ94</accession>
<feature type="compositionally biased region" description="Acidic residues" evidence="5">
    <location>
        <begin position="97"/>
        <end position="106"/>
    </location>
</feature>
<dbReference type="AlphaFoldDB" id="A0A176VQ94"/>
<dbReference type="PANTHER" id="PTHR14577">
    <property type="entry name" value="NUCLEOLAR PROTEIN 12"/>
    <property type="match status" value="1"/>
</dbReference>
<keyword evidence="8" id="KW-1185">Reference proteome</keyword>
<sequence>MDDDNDGRDDEVQKFHLSKRARYNKTSVVVFDDEARKEFLSGFRKRKNKRRQIAAEQNQIKERQKRLQDRKERRQALKEAKEEASKGQGGEENGAADAEEEEDVEANETTIADTITYDERETRTVVNITPINPESDDDDEEKEVRTSGAGMDAPALKVKKPKFKKPKRPQSEKRTRKLSRREKTVPRNLRTKKRKKK</sequence>
<comment type="subcellular location">
    <subcellularLocation>
        <location evidence="1">Nucleus</location>
        <location evidence="1">Nucleolus</location>
    </subcellularLocation>
</comment>
<gene>
    <name evidence="7" type="ORF">AXG93_1544s1160</name>
    <name evidence="6" type="ORF">Mp_4g07270</name>
</gene>
<reference evidence="6" key="2">
    <citation type="journal article" date="2019" name="Curr. Biol.">
        <title>Chromatin organization in early land plants reveals an ancestral association between H3K27me3, transposons, and constitutive heterochromatin.</title>
        <authorList>
            <person name="Montgomery S.A."/>
            <person name="Tanizawa Y."/>
            <person name="Galik B."/>
            <person name="Wang N."/>
            <person name="Ito T."/>
            <person name="Mochizuki T."/>
            <person name="Akimcheva S."/>
            <person name="Bowman J."/>
            <person name="Cognat V."/>
            <person name="Drouard L."/>
            <person name="Ekker H."/>
            <person name="Houng S."/>
            <person name="Kohchi T."/>
            <person name="Lin S."/>
            <person name="Liu L.D."/>
            <person name="Nakamura Y."/>
            <person name="Valeeva L.R."/>
            <person name="Shakirov E.V."/>
            <person name="Shippen D.E."/>
            <person name="Wei W."/>
            <person name="Yagura M."/>
            <person name="Yamaoka S."/>
            <person name="Yamato K.T."/>
            <person name="Liu C."/>
            <person name="Berger F."/>
        </authorList>
    </citation>
    <scope>NUCLEOTIDE SEQUENCE [LARGE SCALE GENOMIC DNA]</scope>
    <source>
        <strain evidence="6">Tak-1</strain>
    </source>
</reference>
<evidence type="ECO:0000313" key="8">
    <source>
        <dbReference type="Proteomes" id="UP000077202"/>
    </source>
</evidence>
<organism evidence="7 8">
    <name type="scientific">Marchantia polymorpha subsp. ruderalis</name>
    <dbReference type="NCBI Taxonomy" id="1480154"/>
    <lineage>
        <taxon>Eukaryota</taxon>
        <taxon>Viridiplantae</taxon>
        <taxon>Streptophyta</taxon>
        <taxon>Embryophyta</taxon>
        <taxon>Marchantiophyta</taxon>
        <taxon>Marchantiopsida</taxon>
        <taxon>Marchantiidae</taxon>
        <taxon>Marchantiales</taxon>
        <taxon>Marchantiaceae</taxon>
        <taxon>Marchantia</taxon>
    </lineage>
</organism>
<dbReference type="GO" id="GO:0019843">
    <property type="term" value="F:rRNA binding"/>
    <property type="evidence" value="ECO:0007669"/>
    <property type="project" value="TreeGrafter"/>
</dbReference>
<reference evidence="9" key="3">
    <citation type="journal article" date="2020" name="Curr. Biol.">
        <title>Chromatin organization in early land plants reveals an ancestral association between H3K27me3, transposons, and constitutive heterochromatin.</title>
        <authorList>
            <person name="Montgomery S.A."/>
            <person name="Tanizawa Y."/>
            <person name="Galik B."/>
            <person name="Wang N."/>
            <person name="Ito T."/>
            <person name="Mochizuki T."/>
            <person name="Akimcheva S."/>
            <person name="Bowman J.L."/>
            <person name="Cognat V."/>
            <person name="Marechal-Drouard L."/>
            <person name="Ekker H."/>
            <person name="Hong S.F."/>
            <person name="Kohchi T."/>
            <person name="Lin S.S."/>
            <person name="Liu L.D."/>
            <person name="Nakamura Y."/>
            <person name="Valeeva L.R."/>
            <person name="Shakirov E.V."/>
            <person name="Shippen D.E."/>
            <person name="Wei W.L."/>
            <person name="Yagura M."/>
            <person name="Yamaoka S."/>
            <person name="Yamato K.T."/>
            <person name="Liu C."/>
            <person name="Berger F."/>
        </authorList>
    </citation>
    <scope>NUCLEOTIDE SEQUENCE [LARGE SCALE GENOMIC DNA]</scope>
    <source>
        <strain evidence="9">Tak-1</strain>
    </source>
</reference>
<keyword evidence="3" id="KW-0175">Coiled coil</keyword>
<evidence type="ECO:0000256" key="2">
    <source>
        <dbReference type="ARBA" id="ARBA00007175"/>
    </source>
</evidence>
<evidence type="ECO:0000313" key="6">
    <source>
        <dbReference type="EMBL" id="BBN07916.1"/>
    </source>
</evidence>
<proteinExistence type="inferred from homology"/>
<dbReference type="Proteomes" id="UP001162541">
    <property type="component" value="Chromosome 4"/>
</dbReference>
<reference evidence="7 8" key="1">
    <citation type="submission" date="2016-03" db="EMBL/GenBank/DDBJ databases">
        <title>Mechanisms controlling the formation of the plant cell surface in tip-growing cells are functionally conserved among land plants.</title>
        <authorList>
            <person name="Honkanen S."/>
            <person name="Jones V.A."/>
            <person name="Morieri G."/>
            <person name="Champion C."/>
            <person name="Hetherington A.J."/>
            <person name="Kelly S."/>
            <person name="Saint-Marcoux D."/>
            <person name="Proust H."/>
            <person name="Prescott H."/>
            <person name="Dolan L."/>
        </authorList>
    </citation>
    <scope>NUCLEOTIDE SEQUENCE [LARGE SCALE GENOMIC DNA]</scope>
    <source>
        <strain evidence="8">cv. Tak-1 and cv. Tak-2</strain>
        <tissue evidence="7">Whole gametophyte</tissue>
    </source>
</reference>
<evidence type="ECO:0000313" key="9">
    <source>
        <dbReference type="Proteomes" id="UP001162541"/>
    </source>
</evidence>
<dbReference type="GO" id="GO:0005730">
    <property type="term" value="C:nucleolus"/>
    <property type="evidence" value="ECO:0007669"/>
    <property type="project" value="UniProtKB-SubCell"/>
</dbReference>
<evidence type="ECO:0000256" key="4">
    <source>
        <dbReference type="ARBA" id="ARBA00023242"/>
    </source>
</evidence>
<name>A0A176VQ94_MARPO</name>
<feature type="compositionally biased region" description="Basic and acidic residues" evidence="5">
    <location>
        <begin position="59"/>
        <end position="85"/>
    </location>
</feature>
<dbReference type="EMBL" id="AP019869">
    <property type="protein sequence ID" value="BBN07916.1"/>
    <property type="molecule type" value="Genomic_DNA"/>
</dbReference>
<dbReference type="Pfam" id="PF09805">
    <property type="entry name" value="Nop25"/>
    <property type="match status" value="1"/>
</dbReference>
<evidence type="ECO:0000256" key="3">
    <source>
        <dbReference type="ARBA" id="ARBA00023054"/>
    </source>
</evidence>
<feature type="compositionally biased region" description="Basic residues" evidence="5">
    <location>
        <begin position="157"/>
        <end position="180"/>
    </location>
</feature>
<evidence type="ECO:0008006" key="10">
    <source>
        <dbReference type="Google" id="ProtNLM"/>
    </source>
</evidence>
<protein>
    <recommendedName>
        <fullName evidence="10">Nucleolar protein 12</fullName>
    </recommendedName>
</protein>
<dbReference type="PANTHER" id="PTHR14577:SF0">
    <property type="entry name" value="NUCLEOLAR PROTEIN 12"/>
    <property type="match status" value="1"/>
</dbReference>
<evidence type="ECO:0000313" key="7">
    <source>
        <dbReference type="EMBL" id="OAE23080.1"/>
    </source>
</evidence>
<comment type="similarity">
    <text evidence="2">Belongs to the RRP17 family.</text>
</comment>
<feature type="region of interest" description="Disordered" evidence="5">
    <location>
        <begin position="46"/>
        <end position="197"/>
    </location>
</feature>
<evidence type="ECO:0000256" key="5">
    <source>
        <dbReference type="SAM" id="MobiDB-lite"/>
    </source>
</evidence>
<dbReference type="Proteomes" id="UP000077202">
    <property type="component" value="Unassembled WGS sequence"/>
</dbReference>
<dbReference type="EMBL" id="LVLJ01002948">
    <property type="protein sequence ID" value="OAE23080.1"/>
    <property type="molecule type" value="Genomic_DNA"/>
</dbReference>
<dbReference type="InterPro" id="IPR019186">
    <property type="entry name" value="Nucleolar_protein_12"/>
</dbReference>
<keyword evidence="4" id="KW-0539">Nucleus</keyword>
<evidence type="ECO:0000256" key="1">
    <source>
        <dbReference type="ARBA" id="ARBA00004604"/>
    </source>
</evidence>